<feature type="compositionally biased region" description="Basic and acidic residues" evidence="1">
    <location>
        <begin position="80"/>
        <end position="94"/>
    </location>
</feature>
<name>A0A4S8L1V0_DENBC</name>
<dbReference type="EMBL" id="ML179732">
    <property type="protein sequence ID" value="THU82422.1"/>
    <property type="molecule type" value="Genomic_DNA"/>
</dbReference>
<evidence type="ECO:0000256" key="1">
    <source>
        <dbReference type="SAM" id="MobiDB-lite"/>
    </source>
</evidence>
<protein>
    <submittedName>
        <fullName evidence="2">Uncharacterized protein</fullName>
    </submittedName>
</protein>
<gene>
    <name evidence="2" type="ORF">K435DRAFT_872304</name>
</gene>
<keyword evidence="3" id="KW-1185">Reference proteome</keyword>
<evidence type="ECO:0000313" key="3">
    <source>
        <dbReference type="Proteomes" id="UP000297245"/>
    </source>
</evidence>
<dbReference type="AlphaFoldDB" id="A0A4S8L1V0"/>
<dbReference type="Proteomes" id="UP000297245">
    <property type="component" value="Unassembled WGS sequence"/>
</dbReference>
<feature type="region of interest" description="Disordered" evidence="1">
    <location>
        <begin position="80"/>
        <end position="111"/>
    </location>
</feature>
<feature type="compositionally biased region" description="Basic residues" evidence="1">
    <location>
        <begin position="26"/>
        <end position="39"/>
    </location>
</feature>
<proteinExistence type="predicted"/>
<sequence length="111" mass="13108">MSKGHTQKKRTRNEYETDEEQTHGWPRTRKERRRTKSGQRRKESDALASSNTRGIETPNPLNSNHILSLLSARNHQRYRHIEGHTQKNEHETKRNAMNWARPGTPIEKKSK</sequence>
<reference evidence="2 3" key="1">
    <citation type="journal article" date="2019" name="Nat. Ecol. Evol.">
        <title>Megaphylogeny resolves global patterns of mushroom evolution.</title>
        <authorList>
            <person name="Varga T."/>
            <person name="Krizsan K."/>
            <person name="Foldi C."/>
            <person name="Dima B."/>
            <person name="Sanchez-Garcia M."/>
            <person name="Sanchez-Ramirez S."/>
            <person name="Szollosi G.J."/>
            <person name="Szarkandi J.G."/>
            <person name="Papp V."/>
            <person name="Albert L."/>
            <person name="Andreopoulos W."/>
            <person name="Angelini C."/>
            <person name="Antonin V."/>
            <person name="Barry K.W."/>
            <person name="Bougher N.L."/>
            <person name="Buchanan P."/>
            <person name="Buyck B."/>
            <person name="Bense V."/>
            <person name="Catcheside P."/>
            <person name="Chovatia M."/>
            <person name="Cooper J."/>
            <person name="Damon W."/>
            <person name="Desjardin D."/>
            <person name="Finy P."/>
            <person name="Geml J."/>
            <person name="Haridas S."/>
            <person name="Hughes K."/>
            <person name="Justo A."/>
            <person name="Karasinski D."/>
            <person name="Kautmanova I."/>
            <person name="Kiss B."/>
            <person name="Kocsube S."/>
            <person name="Kotiranta H."/>
            <person name="LaButti K.M."/>
            <person name="Lechner B.E."/>
            <person name="Liimatainen K."/>
            <person name="Lipzen A."/>
            <person name="Lukacs Z."/>
            <person name="Mihaltcheva S."/>
            <person name="Morgado L.N."/>
            <person name="Niskanen T."/>
            <person name="Noordeloos M.E."/>
            <person name="Ohm R.A."/>
            <person name="Ortiz-Santana B."/>
            <person name="Ovrebo C."/>
            <person name="Racz N."/>
            <person name="Riley R."/>
            <person name="Savchenko A."/>
            <person name="Shiryaev A."/>
            <person name="Soop K."/>
            <person name="Spirin V."/>
            <person name="Szebenyi C."/>
            <person name="Tomsovsky M."/>
            <person name="Tulloss R.E."/>
            <person name="Uehling J."/>
            <person name="Grigoriev I.V."/>
            <person name="Vagvolgyi C."/>
            <person name="Papp T."/>
            <person name="Martin F.M."/>
            <person name="Miettinen O."/>
            <person name="Hibbett D.S."/>
            <person name="Nagy L.G."/>
        </authorList>
    </citation>
    <scope>NUCLEOTIDE SEQUENCE [LARGE SCALE GENOMIC DNA]</scope>
    <source>
        <strain evidence="2 3">CBS 962.96</strain>
    </source>
</reference>
<feature type="region of interest" description="Disordered" evidence="1">
    <location>
        <begin position="1"/>
        <end position="64"/>
    </location>
</feature>
<accession>A0A4S8L1V0</accession>
<feature type="compositionally biased region" description="Polar residues" evidence="1">
    <location>
        <begin position="47"/>
        <end position="64"/>
    </location>
</feature>
<feature type="compositionally biased region" description="Basic residues" evidence="1">
    <location>
        <begin position="1"/>
        <end position="11"/>
    </location>
</feature>
<evidence type="ECO:0000313" key="2">
    <source>
        <dbReference type="EMBL" id="THU82422.1"/>
    </source>
</evidence>
<organism evidence="2 3">
    <name type="scientific">Dendrothele bispora (strain CBS 962.96)</name>
    <dbReference type="NCBI Taxonomy" id="1314807"/>
    <lineage>
        <taxon>Eukaryota</taxon>
        <taxon>Fungi</taxon>
        <taxon>Dikarya</taxon>
        <taxon>Basidiomycota</taxon>
        <taxon>Agaricomycotina</taxon>
        <taxon>Agaricomycetes</taxon>
        <taxon>Agaricomycetidae</taxon>
        <taxon>Agaricales</taxon>
        <taxon>Agaricales incertae sedis</taxon>
        <taxon>Dendrothele</taxon>
    </lineage>
</organism>